<dbReference type="GO" id="GO:0047480">
    <property type="term" value="F:UDP-N-acetylmuramoyl-tripeptide-D-alanyl-D-alanine ligase activity"/>
    <property type="evidence" value="ECO:0007669"/>
    <property type="project" value="UniProtKB-UniRule"/>
</dbReference>
<dbReference type="GO" id="GO:0008766">
    <property type="term" value="F:UDP-N-acetylmuramoylalanyl-D-glutamyl-2,6-diaminopimelate-D-alanyl-D-alanine ligase activity"/>
    <property type="evidence" value="ECO:0007669"/>
    <property type="project" value="RHEA"/>
</dbReference>
<dbReference type="NCBIfam" id="TIGR01143">
    <property type="entry name" value="murF"/>
    <property type="match status" value="1"/>
</dbReference>
<dbReference type="GO" id="GO:0005524">
    <property type="term" value="F:ATP binding"/>
    <property type="evidence" value="ECO:0007669"/>
    <property type="project" value="UniProtKB-UniRule"/>
</dbReference>
<evidence type="ECO:0000256" key="5">
    <source>
        <dbReference type="ARBA" id="ARBA00022840"/>
    </source>
</evidence>
<dbReference type="SUPFAM" id="SSF63418">
    <property type="entry name" value="MurE/MurF N-terminal domain"/>
    <property type="match status" value="1"/>
</dbReference>
<feature type="binding site" evidence="10">
    <location>
        <begin position="114"/>
        <end position="120"/>
    </location>
    <ligand>
        <name>ATP</name>
        <dbReference type="ChEBI" id="CHEBI:30616"/>
    </ligand>
</feature>
<dbReference type="InterPro" id="IPR013221">
    <property type="entry name" value="Mur_ligase_cen"/>
</dbReference>
<dbReference type="GO" id="GO:0005737">
    <property type="term" value="C:cytoplasm"/>
    <property type="evidence" value="ECO:0007669"/>
    <property type="project" value="UniProtKB-SubCell"/>
</dbReference>
<comment type="subcellular location">
    <subcellularLocation>
        <location evidence="10 11">Cytoplasm</location>
    </subcellularLocation>
</comment>
<comment type="function">
    <text evidence="10 11">Involved in cell wall formation. Catalyzes the final step in the synthesis of UDP-N-acetylmuramoyl-pentapeptide, the precursor of murein.</text>
</comment>
<dbReference type="SUPFAM" id="SSF53244">
    <property type="entry name" value="MurD-like peptide ligases, peptide-binding domain"/>
    <property type="match status" value="1"/>
</dbReference>
<name>A0A1I0DDE3_9BACI</name>
<dbReference type="GO" id="GO:0071555">
    <property type="term" value="P:cell wall organization"/>
    <property type="evidence" value="ECO:0007669"/>
    <property type="project" value="UniProtKB-KW"/>
</dbReference>
<evidence type="ECO:0000256" key="6">
    <source>
        <dbReference type="ARBA" id="ARBA00022960"/>
    </source>
</evidence>
<dbReference type="InterPro" id="IPR004101">
    <property type="entry name" value="Mur_ligase_C"/>
</dbReference>
<dbReference type="RefSeq" id="WP_090869625.1">
    <property type="nucleotide sequence ID" value="NZ_FOHE01000008.1"/>
</dbReference>
<dbReference type="InterPro" id="IPR035911">
    <property type="entry name" value="MurE/MurF_N"/>
</dbReference>
<evidence type="ECO:0000256" key="4">
    <source>
        <dbReference type="ARBA" id="ARBA00022741"/>
    </source>
</evidence>
<keyword evidence="6 10" id="KW-0133">Cell shape</keyword>
<dbReference type="EMBL" id="FOHE01000008">
    <property type="protein sequence ID" value="SET30328.1"/>
    <property type="molecule type" value="Genomic_DNA"/>
</dbReference>
<dbReference type="GO" id="GO:0009252">
    <property type="term" value="P:peptidoglycan biosynthetic process"/>
    <property type="evidence" value="ECO:0007669"/>
    <property type="project" value="UniProtKB-UniRule"/>
</dbReference>
<dbReference type="Pfam" id="PF08245">
    <property type="entry name" value="Mur_ligase_M"/>
    <property type="match status" value="1"/>
</dbReference>
<sequence length="451" mass="50785">MLFTTHWMTSIFPNYRGDAQETISIDEITTDSRKKVNHSLFIPIIGDKFDGHKFLEQAIKHGAVATLWSVERDLPEFLPKDFPIFMVEDTVVALQKLANAYRHEINPIVIGITGSNGKTSTKDLVSTVLKSTYRTHFTQGNLNNHLGVPRTILSMGRETEVLVLEMGMNHFGEIELLSNIAEPDYAVITNIGESHIEHLGSREGIAKAKLEIVSGLKDNGRLILDGDERLLQDVQEREKVITCGFQPHNDVTIKNAEVRENQTKFNLDEYTYTIPLLGSHQAQNASYAITLGKLMKIDPETIKESLHNLKMTSMRFEMIIGKNDVSIINDAYNASPTSMKAAIEVIKQMDEYQEKIVILGDIFELGTHSEALHRSVADVIDEQISAILTVGNDSKFISDAAKEKNKQIVSKHYHTKESLIDDLKSYLKKDTLLLFKASRGMEFESIIKEIK</sequence>
<dbReference type="Pfam" id="PF02875">
    <property type="entry name" value="Mur_ligase_C"/>
    <property type="match status" value="1"/>
</dbReference>
<reference evidence="15 16" key="1">
    <citation type="submission" date="2016-10" db="EMBL/GenBank/DDBJ databases">
        <authorList>
            <person name="de Groot N.N."/>
        </authorList>
    </citation>
    <scope>NUCLEOTIDE SEQUENCE [LARGE SCALE GENOMIC DNA]</scope>
    <source>
        <strain evidence="15 16">IBRC-M 10780</strain>
    </source>
</reference>
<evidence type="ECO:0000259" key="13">
    <source>
        <dbReference type="Pfam" id="PF02875"/>
    </source>
</evidence>
<dbReference type="PANTHER" id="PTHR43024:SF1">
    <property type="entry name" value="UDP-N-ACETYLMURAMOYL-TRIPEPTIDE--D-ALANYL-D-ALANINE LIGASE"/>
    <property type="match status" value="1"/>
</dbReference>
<gene>
    <name evidence="10" type="primary">murF</name>
    <name evidence="15" type="ORF">SAMN05216389_108146</name>
</gene>
<comment type="similarity">
    <text evidence="10">Belongs to the MurCDEF family. MurF subfamily.</text>
</comment>
<dbReference type="EC" id="6.3.2.10" evidence="10 11"/>
<proteinExistence type="inferred from homology"/>
<evidence type="ECO:0000256" key="10">
    <source>
        <dbReference type="HAMAP-Rule" id="MF_02019"/>
    </source>
</evidence>
<dbReference type="STRING" id="930131.SAMN05216389_108146"/>
<protein>
    <recommendedName>
        <fullName evidence="10 11">UDP-N-acetylmuramoyl-tripeptide--D-alanyl-D-alanine ligase</fullName>
        <ecNumber evidence="10 11">6.3.2.10</ecNumber>
    </recommendedName>
    <alternativeName>
        <fullName evidence="10">D-alanyl-D-alanine-adding enzyme</fullName>
    </alternativeName>
</protein>
<dbReference type="Gene3D" id="3.40.1390.10">
    <property type="entry name" value="MurE/MurF, N-terminal domain"/>
    <property type="match status" value="1"/>
</dbReference>
<evidence type="ECO:0000256" key="9">
    <source>
        <dbReference type="ARBA" id="ARBA00023316"/>
    </source>
</evidence>
<evidence type="ECO:0000256" key="2">
    <source>
        <dbReference type="ARBA" id="ARBA00022598"/>
    </source>
</evidence>
<dbReference type="Gene3D" id="3.40.1190.10">
    <property type="entry name" value="Mur-like, catalytic domain"/>
    <property type="match status" value="1"/>
</dbReference>
<evidence type="ECO:0000313" key="16">
    <source>
        <dbReference type="Proteomes" id="UP000198618"/>
    </source>
</evidence>
<organism evidence="15 16">
    <name type="scientific">Oceanobacillus limi</name>
    <dbReference type="NCBI Taxonomy" id="930131"/>
    <lineage>
        <taxon>Bacteria</taxon>
        <taxon>Bacillati</taxon>
        <taxon>Bacillota</taxon>
        <taxon>Bacilli</taxon>
        <taxon>Bacillales</taxon>
        <taxon>Bacillaceae</taxon>
        <taxon>Oceanobacillus</taxon>
    </lineage>
</organism>
<dbReference type="OrthoDB" id="9801978at2"/>
<feature type="domain" description="Mur ligase C-terminal" evidence="13">
    <location>
        <begin position="314"/>
        <end position="439"/>
    </location>
</feature>
<keyword evidence="9 10" id="KW-0961">Cell wall biogenesis/degradation</keyword>
<dbReference type="SUPFAM" id="SSF53623">
    <property type="entry name" value="MurD-like peptide ligases, catalytic domain"/>
    <property type="match status" value="1"/>
</dbReference>
<feature type="domain" description="Mur ligase central" evidence="14">
    <location>
        <begin position="112"/>
        <end position="291"/>
    </location>
</feature>
<feature type="domain" description="Mur ligase N-terminal catalytic" evidence="12">
    <location>
        <begin position="25"/>
        <end position="102"/>
    </location>
</feature>
<evidence type="ECO:0000256" key="1">
    <source>
        <dbReference type="ARBA" id="ARBA00022490"/>
    </source>
</evidence>
<evidence type="ECO:0000313" key="15">
    <source>
        <dbReference type="EMBL" id="SET30328.1"/>
    </source>
</evidence>
<dbReference type="HAMAP" id="MF_02019">
    <property type="entry name" value="MurF"/>
    <property type="match status" value="1"/>
</dbReference>
<evidence type="ECO:0000259" key="14">
    <source>
        <dbReference type="Pfam" id="PF08245"/>
    </source>
</evidence>
<comment type="catalytic activity">
    <reaction evidence="10 11">
        <text>D-alanyl-D-alanine + UDP-N-acetyl-alpha-D-muramoyl-L-alanyl-gamma-D-glutamyl-meso-2,6-diaminopimelate + ATP = UDP-N-acetyl-alpha-D-muramoyl-L-alanyl-gamma-D-glutamyl-meso-2,6-diaminopimeloyl-D-alanyl-D-alanine + ADP + phosphate + H(+)</text>
        <dbReference type="Rhea" id="RHEA:28374"/>
        <dbReference type="ChEBI" id="CHEBI:15378"/>
        <dbReference type="ChEBI" id="CHEBI:30616"/>
        <dbReference type="ChEBI" id="CHEBI:43474"/>
        <dbReference type="ChEBI" id="CHEBI:57822"/>
        <dbReference type="ChEBI" id="CHEBI:61386"/>
        <dbReference type="ChEBI" id="CHEBI:83905"/>
        <dbReference type="ChEBI" id="CHEBI:456216"/>
        <dbReference type="EC" id="6.3.2.10"/>
    </reaction>
</comment>
<keyword evidence="3 10" id="KW-0132">Cell division</keyword>
<dbReference type="InterPro" id="IPR005863">
    <property type="entry name" value="UDP-N-AcMur_synth"/>
</dbReference>
<dbReference type="Proteomes" id="UP000198618">
    <property type="component" value="Unassembled WGS sequence"/>
</dbReference>
<keyword evidence="7 10" id="KW-0573">Peptidoglycan synthesis</keyword>
<dbReference type="Pfam" id="PF01225">
    <property type="entry name" value="Mur_ligase"/>
    <property type="match status" value="1"/>
</dbReference>
<comment type="pathway">
    <text evidence="10 11">Cell wall biogenesis; peptidoglycan biosynthesis.</text>
</comment>
<dbReference type="UniPathway" id="UPA00219"/>
<dbReference type="InterPro" id="IPR000713">
    <property type="entry name" value="Mur_ligase_N"/>
</dbReference>
<dbReference type="Gene3D" id="3.90.190.20">
    <property type="entry name" value="Mur ligase, C-terminal domain"/>
    <property type="match status" value="1"/>
</dbReference>
<evidence type="ECO:0000256" key="3">
    <source>
        <dbReference type="ARBA" id="ARBA00022618"/>
    </source>
</evidence>
<dbReference type="GO" id="GO:0051301">
    <property type="term" value="P:cell division"/>
    <property type="evidence" value="ECO:0007669"/>
    <property type="project" value="UniProtKB-KW"/>
</dbReference>
<keyword evidence="8 10" id="KW-0131">Cell cycle</keyword>
<evidence type="ECO:0000256" key="8">
    <source>
        <dbReference type="ARBA" id="ARBA00023306"/>
    </source>
</evidence>
<dbReference type="InterPro" id="IPR036615">
    <property type="entry name" value="Mur_ligase_C_dom_sf"/>
</dbReference>
<dbReference type="InterPro" id="IPR036565">
    <property type="entry name" value="Mur-like_cat_sf"/>
</dbReference>
<dbReference type="AlphaFoldDB" id="A0A1I0DDE3"/>
<accession>A0A1I0DDE3</accession>
<keyword evidence="5 10" id="KW-0067">ATP-binding</keyword>
<evidence type="ECO:0000256" key="11">
    <source>
        <dbReference type="RuleBase" id="RU004136"/>
    </source>
</evidence>
<dbReference type="PANTHER" id="PTHR43024">
    <property type="entry name" value="UDP-N-ACETYLMURAMOYL-TRIPEPTIDE--D-ALANYL-D-ALANINE LIGASE"/>
    <property type="match status" value="1"/>
</dbReference>
<evidence type="ECO:0000259" key="12">
    <source>
        <dbReference type="Pfam" id="PF01225"/>
    </source>
</evidence>
<keyword evidence="2 10" id="KW-0436">Ligase</keyword>
<dbReference type="InterPro" id="IPR051046">
    <property type="entry name" value="MurCDEF_CellWall_CoF430Synth"/>
</dbReference>
<keyword evidence="1 10" id="KW-0963">Cytoplasm</keyword>
<evidence type="ECO:0000256" key="7">
    <source>
        <dbReference type="ARBA" id="ARBA00022984"/>
    </source>
</evidence>
<keyword evidence="4 10" id="KW-0547">Nucleotide-binding</keyword>
<keyword evidence="16" id="KW-1185">Reference proteome</keyword>
<dbReference type="GO" id="GO:0008360">
    <property type="term" value="P:regulation of cell shape"/>
    <property type="evidence" value="ECO:0007669"/>
    <property type="project" value="UniProtKB-KW"/>
</dbReference>